<dbReference type="InterPro" id="IPR036390">
    <property type="entry name" value="WH_DNA-bd_sf"/>
</dbReference>
<evidence type="ECO:0000256" key="3">
    <source>
        <dbReference type="ARBA" id="ARBA00022475"/>
    </source>
</evidence>
<dbReference type="CDD" id="cd01127">
    <property type="entry name" value="TrwB_TraG_TraD_VirD4"/>
    <property type="match status" value="1"/>
</dbReference>
<keyword evidence="7" id="KW-0159">Chromosome partition</keyword>
<feature type="transmembrane region" description="Helical" evidence="17">
    <location>
        <begin position="137"/>
        <end position="153"/>
    </location>
</feature>
<comment type="caution">
    <text evidence="19">The sequence shown here is derived from an EMBL/GenBank/DDBJ whole genome shotgun (WGS) entry which is preliminary data.</text>
</comment>
<evidence type="ECO:0000256" key="10">
    <source>
        <dbReference type="ARBA" id="ARBA00023125"/>
    </source>
</evidence>
<dbReference type="PROSITE" id="PS50901">
    <property type="entry name" value="FTSK"/>
    <property type="match status" value="1"/>
</dbReference>
<evidence type="ECO:0000256" key="12">
    <source>
        <dbReference type="ARBA" id="ARBA00023306"/>
    </source>
</evidence>
<dbReference type="Gene3D" id="1.10.10.10">
    <property type="entry name" value="Winged helix-like DNA-binding domain superfamily/Winged helix DNA-binding domain"/>
    <property type="match status" value="1"/>
</dbReference>
<evidence type="ECO:0000256" key="17">
    <source>
        <dbReference type="SAM" id="Phobius"/>
    </source>
</evidence>
<dbReference type="InterPro" id="IPR018541">
    <property type="entry name" value="Ftsk_gamma"/>
</dbReference>
<evidence type="ECO:0000256" key="4">
    <source>
        <dbReference type="ARBA" id="ARBA00022618"/>
    </source>
</evidence>
<organism evidence="19 20">
    <name type="scientific">Peptoniphilus senegalensis</name>
    <dbReference type="NCBI Taxonomy" id="1465757"/>
    <lineage>
        <taxon>Bacteria</taxon>
        <taxon>Bacillati</taxon>
        <taxon>Bacillota</taxon>
        <taxon>Tissierellia</taxon>
        <taxon>Tissierellales</taxon>
        <taxon>Peptoniphilaceae</taxon>
        <taxon>Peptoniphilus</taxon>
    </lineage>
</organism>
<keyword evidence="6 15" id="KW-0547">Nucleotide-binding</keyword>
<dbReference type="SUPFAM" id="SSF46785">
    <property type="entry name" value="Winged helix' DNA-binding domain"/>
    <property type="match status" value="1"/>
</dbReference>
<dbReference type="Gene3D" id="3.40.50.300">
    <property type="entry name" value="P-loop containing nucleotide triphosphate hydrolases"/>
    <property type="match status" value="1"/>
</dbReference>
<keyword evidence="10" id="KW-0238">DNA-binding</keyword>
<feature type="transmembrane region" description="Helical" evidence="17">
    <location>
        <begin position="98"/>
        <end position="116"/>
    </location>
</feature>
<dbReference type="PANTHER" id="PTHR22683">
    <property type="entry name" value="SPORULATION PROTEIN RELATED"/>
    <property type="match status" value="1"/>
</dbReference>
<dbReference type="InterPro" id="IPR025199">
    <property type="entry name" value="FtsK_4TM"/>
</dbReference>
<comment type="subcellular location">
    <subcellularLocation>
        <location evidence="1">Cell membrane</location>
        <topology evidence="1">Multi-pass membrane protein</topology>
    </subcellularLocation>
</comment>
<keyword evidence="11 17" id="KW-0472">Membrane</keyword>
<dbReference type="RefSeq" id="WP_349187716.1">
    <property type="nucleotide sequence ID" value="NZ_JBBNPP010000001.1"/>
</dbReference>
<feature type="compositionally biased region" description="Basic residues" evidence="16">
    <location>
        <begin position="1"/>
        <end position="22"/>
    </location>
</feature>
<dbReference type="InterPro" id="IPR003593">
    <property type="entry name" value="AAA+_ATPase"/>
</dbReference>
<dbReference type="SMART" id="SM00382">
    <property type="entry name" value="AAA"/>
    <property type="match status" value="1"/>
</dbReference>
<feature type="domain" description="FtsK" evidence="18">
    <location>
        <begin position="445"/>
        <end position="648"/>
    </location>
</feature>
<keyword evidence="9 17" id="KW-1133">Transmembrane helix</keyword>
<keyword evidence="4" id="KW-0132">Cell division</keyword>
<dbReference type="EMBL" id="JBBNPP010000001">
    <property type="protein sequence ID" value="MEQ3345970.1"/>
    <property type="molecule type" value="Genomic_DNA"/>
</dbReference>
<proteinExistence type="inferred from homology"/>
<dbReference type="Pfam" id="PF01580">
    <property type="entry name" value="FtsK_SpoIIIE"/>
    <property type="match status" value="1"/>
</dbReference>
<gene>
    <name evidence="19" type="ORF">AAA073_00810</name>
</gene>
<evidence type="ECO:0000259" key="18">
    <source>
        <dbReference type="PROSITE" id="PS50901"/>
    </source>
</evidence>
<feature type="transmembrane region" description="Helical" evidence="17">
    <location>
        <begin position="159"/>
        <end position="177"/>
    </location>
</feature>
<name>A0ABV1IYI0_9FIRM</name>
<evidence type="ECO:0000256" key="7">
    <source>
        <dbReference type="ARBA" id="ARBA00022829"/>
    </source>
</evidence>
<feature type="transmembrane region" description="Helical" evidence="17">
    <location>
        <begin position="64"/>
        <end position="86"/>
    </location>
</feature>
<evidence type="ECO:0000256" key="6">
    <source>
        <dbReference type="ARBA" id="ARBA00022741"/>
    </source>
</evidence>
<sequence>MIKNKKNNKKISNKKNVRKRKKTSSEIASGKEIMGLFLIVIGIVFFISLYSQRMGLIGSLIYKLFSVISGSGNFLIPLLLIFWGILYNIQATKFHMRRYIICSFVIFLCILVFLDGSKEMDMTLIERIIKSTEYMDITRSGGILGAIFGFFSYKLLGSLGTYLVLGLIIVASIYFMLKVNIDQLIMFSEDIGEYFEDKKKAFEEKKADKKIKLEEKAKKKIDLKKSKKEKSSEAEDFGENLVIKDYSDENIVENLEEEKFEVISNNDNANKEEEKFEVISNNDNTNKEEKTIEYTEIENDENVIDTIKDDIENKSKKEFVYTYPDVALLDRVKSKGGFSKDEVIEKGKIIENTMRNFGIESKVVAINRGPVITSYELKPAPGIKLSRIVGLSDNIAMALASSDLRIEAPIPGKTVVGIEVPNKEKDAVGLKELIDSKEFKTINSDIPLALGKDVEGNILISGMEDMPHLLIAGATGSGKSVCINSIITSIIYKSSPKDVKLMLIDPKVVELSIYNGIPHLLIDVVTNPKKAAFALNWAVDEMEKRYMAFAENHVRDLKGYNKKMVSEGKEDEKLPKILIIVDELADLMMVASKEIEEYIARLAQKARAAGMHLILATQRPSVDVITGTIKANVPSRIAFAVASSIDSRTILDMSGAEKLLGKGDMLFYPSKYPKPKRIQGAYIGDSEVERIVDFVKNNNEIKNNVESKIEKAIENKKVKVDDEKDPLFKEAVELVLNDEQASISYIQRKLKVGYSRAGRIVDQMEEMGIIGPHEGSKPRKLLKTKEEIDMILGDEDE</sequence>
<dbReference type="Gene3D" id="3.30.980.40">
    <property type="match status" value="1"/>
</dbReference>
<feature type="binding site" evidence="15">
    <location>
        <begin position="473"/>
        <end position="480"/>
    </location>
    <ligand>
        <name>ATP</name>
        <dbReference type="ChEBI" id="CHEBI:30616"/>
    </ligand>
</feature>
<evidence type="ECO:0000256" key="14">
    <source>
        <dbReference type="ARBA" id="ARBA00025923"/>
    </source>
</evidence>
<reference evidence="19 20" key="1">
    <citation type="submission" date="2024-04" db="EMBL/GenBank/DDBJ databases">
        <title>Human intestinal bacterial collection.</title>
        <authorList>
            <person name="Pauvert C."/>
            <person name="Hitch T.C.A."/>
            <person name="Clavel T."/>
        </authorList>
    </citation>
    <scope>NUCLEOTIDE SEQUENCE [LARGE SCALE GENOMIC DNA]</scope>
    <source>
        <strain evidence="19 20">CLA-SR-H019</strain>
    </source>
</reference>
<keyword evidence="3" id="KW-1003">Cell membrane</keyword>
<dbReference type="Pfam" id="PF13491">
    <property type="entry name" value="FtsK_4TM"/>
    <property type="match status" value="1"/>
</dbReference>
<keyword evidence="20" id="KW-1185">Reference proteome</keyword>
<comment type="subunit">
    <text evidence="14">Homohexamer. Forms a ring that surrounds DNA.</text>
</comment>
<evidence type="ECO:0000256" key="16">
    <source>
        <dbReference type="SAM" id="MobiDB-lite"/>
    </source>
</evidence>
<comment type="similarity">
    <text evidence="2">Belongs to the FtsK/SpoIIIE/SftA family.</text>
</comment>
<evidence type="ECO:0000256" key="5">
    <source>
        <dbReference type="ARBA" id="ARBA00022692"/>
    </source>
</evidence>
<evidence type="ECO:0000256" key="13">
    <source>
        <dbReference type="ARBA" id="ARBA00024986"/>
    </source>
</evidence>
<dbReference type="InterPro" id="IPR002543">
    <property type="entry name" value="FtsK_dom"/>
</dbReference>
<keyword evidence="5 17" id="KW-0812">Transmembrane</keyword>
<dbReference type="SMART" id="SM00843">
    <property type="entry name" value="Ftsk_gamma"/>
    <property type="match status" value="1"/>
</dbReference>
<keyword evidence="8 15" id="KW-0067">ATP-binding</keyword>
<evidence type="ECO:0000256" key="11">
    <source>
        <dbReference type="ARBA" id="ARBA00023136"/>
    </source>
</evidence>
<dbReference type="Proteomes" id="UP001491691">
    <property type="component" value="Unassembled WGS sequence"/>
</dbReference>
<evidence type="ECO:0000256" key="15">
    <source>
        <dbReference type="PROSITE-ProRule" id="PRU00289"/>
    </source>
</evidence>
<dbReference type="SUPFAM" id="SSF52540">
    <property type="entry name" value="P-loop containing nucleoside triphosphate hydrolases"/>
    <property type="match status" value="1"/>
</dbReference>
<dbReference type="InterPro" id="IPR041027">
    <property type="entry name" value="FtsK_alpha"/>
</dbReference>
<comment type="function">
    <text evidence="13">Essential cell division protein that coordinates cell division and chromosome segregation. The N-terminus is involved in assembly of the cell-division machinery. The C-terminus functions as a DNA motor that moves dsDNA in an ATP-dependent manner towards the dif recombination site, which is located within the replication terminus region. Required for activation of the Xer recombinase, allowing activation of chromosome unlinking by recombination.</text>
</comment>
<evidence type="ECO:0000313" key="19">
    <source>
        <dbReference type="EMBL" id="MEQ3345970.1"/>
    </source>
</evidence>
<evidence type="ECO:0000256" key="9">
    <source>
        <dbReference type="ARBA" id="ARBA00022989"/>
    </source>
</evidence>
<keyword evidence="12" id="KW-0131">Cell cycle</keyword>
<evidence type="ECO:0000256" key="1">
    <source>
        <dbReference type="ARBA" id="ARBA00004651"/>
    </source>
</evidence>
<evidence type="ECO:0000256" key="2">
    <source>
        <dbReference type="ARBA" id="ARBA00006474"/>
    </source>
</evidence>
<feature type="region of interest" description="Disordered" evidence="16">
    <location>
        <begin position="1"/>
        <end position="23"/>
    </location>
</feature>
<dbReference type="Pfam" id="PF17854">
    <property type="entry name" value="FtsK_alpha"/>
    <property type="match status" value="1"/>
</dbReference>
<dbReference type="PANTHER" id="PTHR22683:SF41">
    <property type="entry name" value="DNA TRANSLOCASE FTSK"/>
    <property type="match status" value="1"/>
</dbReference>
<dbReference type="InterPro" id="IPR027417">
    <property type="entry name" value="P-loop_NTPase"/>
</dbReference>
<protein>
    <submittedName>
        <fullName evidence="19">DNA translocase FtsK 4TM domain-containing protein</fullName>
    </submittedName>
</protein>
<dbReference type="Pfam" id="PF09397">
    <property type="entry name" value="FtsK_gamma"/>
    <property type="match status" value="1"/>
</dbReference>
<evidence type="ECO:0000256" key="8">
    <source>
        <dbReference type="ARBA" id="ARBA00022840"/>
    </source>
</evidence>
<feature type="transmembrane region" description="Helical" evidence="17">
    <location>
        <begin position="33"/>
        <end position="52"/>
    </location>
</feature>
<evidence type="ECO:0000313" key="20">
    <source>
        <dbReference type="Proteomes" id="UP001491691"/>
    </source>
</evidence>
<dbReference type="InterPro" id="IPR036388">
    <property type="entry name" value="WH-like_DNA-bd_sf"/>
</dbReference>
<accession>A0ABV1IYI0</accession>
<dbReference type="InterPro" id="IPR050206">
    <property type="entry name" value="FtsK/SpoIIIE/SftA"/>
</dbReference>